<dbReference type="EMBL" id="CALSDN010000004">
    <property type="protein sequence ID" value="CAH6720750.1"/>
    <property type="molecule type" value="Genomic_DNA"/>
</dbReference>
<keyword evidence="2" id="KW-1185">Reference proteome</keyword>
<evidence type="ECO:0000313" key="2">
    <source>
        <dbReference type="Proteomes" id="UP001152531"/>
    </source>
</evidence>
<dbReference type="Proteomes" id="UP001152531">
    <property type="component" value="Unassembled WGS sequence"/>
</dbReference>
<sequence>MFEEAPSQDYPLDVYKLLEIMPDLSIEYINVKYEECHHDFDMTLNNLVGVDKLKIKDQYDIKDLWTKLGEVTGIDTSITRRYLEDNEGDYIRALIQLVSNEVKLEDTQTSRIQRGRKAKVSTKSIETIHKSDPQVRQLDLTFCKKLMTVLGDLEQALVYVEMICDFGYQELTFHKQIIKGPILKDRHMTGSSQVSSIKLTGAAKQVLKEPKTEWITVKRNYNEPNIKTVSSHDSLGNLQSIGNLQSTGKLDLHGFTSDTAVSIVAQVTNEWWDQELDGRLKEGKRTYGKKAEIMEPLKIITGRGIHSKEGYSKIKLQVGRYLNAKGYVYEEQPGNYTVIGKK</sequence>
<evidence type="ECO:0000313" key="1">
    <source>
        <dbReference type="EMBL" id="CAH6720750.1"/>
    </source>
</evidence>
<reference evidence="1" key="1">
    <citation type="submission" date="2022-06" db="EMBL/GenBank/DDBJ databases">
        <authorList>
            <person name="Legras J.-L."/>
            <person name="Devillers H."/>
            <person name="Grondin C."/>
        </authorList>
    </citation>
    <scope>NUCLEOTIDE SEQUENCE</scope>
    <source>
        <strain evidence="1">CLIB 1444</strain>
    </source>
</reference>
<comment type="caution">
    <text evidence="1">The sequence shown here is derived from an EMBL/GenBank/DDBJ whole genome shotgun (WGS) entry which is preliminary data.</text>
</comment>
<name>A0ACA9Y6Y6_9ASCO</name>
<organism evidence="1 2">
    <name type="scientific">[Candida] jaroonii</name>
    <dbReference type="NCBI Taxonomy" id="467808"/>
    <lineage>
        <taxon>Eukaryota</taxon>
        <taxon>Fungi</taxon>
        <taxon>Dikarya</taxon>
        <taxon>Ascomycota</taxon>
        <taxon>Saccharomycotina</taxon>
        <taxon>Pichiomycetes</taxon>
        <taxon>Debaryomycetaceae</taxon>
        <taxon>Yamadazyma</taxon>
    </lineage>
</organism>
<gene>
    <name evidence="1" type="ORF">CLIB1444_04S07074</name>
</gene>
<proteinExistence type="predicted"/>
<accession>A0ACA9Y6Y6</accession>
<protein>
    <submittedName>
        <fullName evidence="1">Uncharacterized protein</fullName>
    </submittedName>
</protein>